<organism evidence="3 4">
    <name type="scientific">Corynebacterium pseudogenitalium ATCC 33035</name>
    <dbReference type="NCBI Taxonomy" id="525264"/>
    <lineage>
        <taxon>Bacteria</taxon>
        <taxon>Bacillati</taxon>
        <taxon>Actinomycetota</taxon>
        <taxon>Actinomycetes</taxon>
        <taxon>Mycobacteriales</taxon>
        <taxon>Corynebacteriaceae</taxon>
        <taxon>Corynebacterium</taxon>
    </lineage>
</organism>
<accession>E2S762</accession>
<comment type="caution">
    <text evidence="3">The sequence shown here is derived from an EMBL/GenBank/DDBJ whole genome shotgun (WGS) entry which is preliminary data.</text>
</comment>
<evidence type="ECO:0000256" key="2">
    <source>
        <dbReference type="SAM" id="SignalP"/>
    </source>
</evidence>
<dbReference type="AlphaFoldDB" id="E2S762"/>
<keyword evidence="2" id="KW-0732">Signal</keyword>
<feature type="compositionally biased region" description="Polar residues" evidence="1">
    <location>
        <begin position="52"/>
        <end position="61"/>
    </location>
</feature>
<evidence type="ECO:0008006" key="5">
    <source>
        <dbReference type="Google" id="ProtNLM"/>
    </source>
</evidence>
<protein>
    <recommendedName>
        <fullName evidence="5">Gram-positive signal peptide protein, YSIRK family</fullName>
    </recommendedName>
</protein>
<name>E2S762_9CORY</name>
<dbReference type="Proteomes" id="UP000003020">
    <property type="component" value="Unassembled WGS sequence"/>
</dbReference>
<evidence type="ECO:0000313" key="3">
    <source>
        <dbReference type="EMBL" id="EFQ79350.1"/>
    </source>
</evidence>
<dbReference type="HOGENOM" id="CLU_076309_0_0_11"/>
<keyword evidence="4" id="KW-1185">Reference proteome</keyword>
<dbReference type="eggNOG" id="ENOG5033C4R">
    <property type="taxonomic scope" value="Bacteria"/>
</dbReference>
<dbReference type="EMBL" id="ABYQ02000015">
    <property type="protein sequence ID" value="EFQ79350.1"/>
    <property type="molecule type" value="Genomic_DNA"/>
</dbReference>
<dbReference type="PROSITE" id="PS51257">
    <property type="entry name" value="PROKAR_LIPOPROTEIN"/>
    <property type="match status" value="1"/>
</dbReference>
<evidence type="ECO:0000313" key="4">
    <source>
        <dbReference type="Proteomes" id="UP000003020"/>
    </source>
</evidence>
<feature type="signal peptide" evidence="2">
    <location>
        <begin position="1"/>
        <end position="29"/>
    </location>
</feature>
<reference evidence="3 4" key="1">
    <citation type="submission" date="2010-08" db="EMBL/GenBank/DDBJ databases">
        <authorList>
            <person name="Muzny D."/>
            <person name="Qin X."/>
            <person name="Buhay C."/>
            <person name="Dugan-Rocha S."/>
            <person name="Ding Y."/>
            <person name="Chen G."/>
            <person name="Hawes A."/>
            <person name="Holder M."/>
            <person name="Jhangiani S."/>
            <person name="Johnson A."/>
            <person name="Khan Z."/>
            <person name="Li Z."/>
            <person name="Liu W."/>
            <person name="Liu X."/>
            <person name="Perez L."/>
            <person name="Shen H."/>
            <person name="Wang Q."/>
            <person name="Watt J."/>
            <person name="Xi L."/>
            <person name="Xin Y."/>
            <person name="Zhou J."/>
            <person name="Deng J."/>
            <person name="Jiang H."/>
            <person name="Liu Y."/>
            <person name="Qu J."/>
            <person name="Song X.-Z."/>
            <person name="Zhang L."/>
            <person name="Villasana D."/>
            <person name="Johnson A."/>
            <person name="Liu J."/>
            <person name="Liyanage D."/>
            <person name="Lorensuhewa L."/>
            <person name="Robinson T."/>
            <person name="Song A."/>
            <person name="Song B.-B."/>
            <person name="Dinh H."/>
            <person name="Thornton R."/>
            <person name="Coyle M."/>
            <person name="Francisco L."/>
            <person name="Jackson L."/>
            <person name="Javaid M."/>
            <person name="Korchina V."/>
            <person name="Kovar C."/>
            <person name="Mata R."/>
            <person name="Mathew T."/>
            <person name="Ngo R."/>
            <person name="Nguyen L."/>
            <person name="Nguyen N."/>
            <person name="Okwuonu G."/>
            <person name="Ongeri F."/>
            <person name="Pham C."/>
            <person name="Simmons D."/>
            <person name="Wilczek-Boney K."/>
            <person name="Hale W."/>
            <person name="Jakkamsetti A."/>
            <person name="Pham P."/>
            <person name="Ruth R."/>
            <person name="San Lucas F."/>
            <person name="Warren J."/>
            <person name="Zhang J."/>
            <person name="Zhao Z."/>
            <person name="Zhou C."/>
            <person name="Zhu D."/>
            <person name="Lee S."/>
            <person name="Bess C."/>
            <person name="Blankenburg K."/>
            <person name="Forbes L."/>
            <person name="Fu Q."/>
            <person name="Gubbala S."/>
            <person name="Hirani K."/>
            <person name="Jayaseelan J.C."/>
            <person name="Lara F."/>
            <person name="Munidasa M."/>
            <person name="Palculict T."/>
            <person name="Patil S."/>
            <person name="Pu L.-L."/>
            <person name="Saada N."/>
            <person name="Tang L."/>
            <person name="Weissenberger G."/>
            <person name="Zhu Y."/>
            <person name="Hemphill L."/>
            <person name="Shang Y."/>
            <person name="Youmans B."/>
            <person name="Ayvaz T."/>
            <person name="Ross M."/>
            <person name="Santibanez J."/>
            <person name="Aqrawi P."/>
            <person name="Gross S."/>
            <person name="Joshi V."/>
            <person name="Fowler G."/>
            <person name="Nazareth L."/>
            <person name="Reid J."/>
            <person name="Worley K."/>
            <person name="Petrosino J."/>
            <person name="Highlander S."/>
            <person name="Gibbs R."/>
        </authorList>
    </citation>
    <scope>NUCLEOTIDE SEQUENCE [LARGE SCALE GENOMIC DNA]</scope>
    <source>
        <strain evidence="3 4">ATCC 33035</strain>
    </source>
</reference>
<gene>
    <name evidence="3" type="ORF">HMPREF0305_12364</name>
</gene>
<evidence type="ECO:0000256" key="1">
    <source>
        <dbReference type="SAM" id="MobiDB-lite"/>
    </source>
</evidence>
<sequence length="316" mass="34199">MEIMRNKVKRFTLSVVVAVSAACAPVAVAQADTKADLNIDRVISVEQERQTSTRSAFTEQASDAGKESERVSEEGIAFSLGENQGEAQLSAGAALTEAVQANKNGDNWVADSNTVYRDTDDGAAAYAIIPKAESSTEWELQLPEGVDAKVNPSGEVEFQKPLQGGGNITYDAYLEKPWAVDREGEEVPTWYEIDNGKIVQKIERSDSNDEVLADPRISYGKGAYLNAWGHELRPLHGMVTVGVNGAFLASCNLSKFPTPVKLVLTPTCFIAGGNVLGIVEAVKAIPEYEHNTCYQLRIAPYTGDRPHPVGAHECRN</sequence>
<proteinExistence type="predicted"/>
<feature type="chain" id="PRO_5039243004" description="Gram-positive signal peptide protein, YSIRK family" evidence="2">
    <location>
        <begin position="30"/>
        <end position="316"/>
    </location>
</feature>
<feature type="region of interest" description="Disordered" evidence="1">
    <location>
        <begin position="49"/>
        <end position="70"/>
    </location>
</feature>